<accession>A0A2S4L1W2</accession>
<evidence type="ECO:0000313" key="1">
    <source>
        <dbReference type="EMBL" id="POR36425.1"/>
    </source>
</evidence>
<dbReference type="OrthoDB" id="20872at2759"/>
<name>A0A2S4L1W2_9HYPO</name>
<organism evidence="1 2">
    <name type="scientific">Tolypocladium paradoxum</name>
    <dbReference type="NCBI Taxonomy" id="94208"/>
    <lineage>
        <taxon>Eukaryota</taxon>
        <taxon>Fungi</taxon>
        <taxon>Dikarya</taxon>
        <taxon>Ascomycota</taxon>
        <taxon>Pezizomycotina</taxon>
        <taxon>Sordariomycetes</taxon>
        <taxon>Hypocreomycetidae</taxon>
        <taxon>Hypocreales</taxon>
        <taxon>Ophiocordycipitaceae</taxon>
        <taxon>Tolypocladium</taxon>
    </lineage>
</organism>
<sequence length="220" mass="25174">MTRQIFESNAVLRRISLFPTNQSDAGRILRLPTRHSRSGCIMKTPVATNTSLYSRKDGCYLLKLNCSHETATGKQHIGIWIKPHGGGVYSRENLAEFGVEAPGEVKEPHNVFLFKRISTARSRELERSHSNAFMFRRVFNARSKEWDSQQRMFLTHGAADFSGYLYFHHRRDSSYGKDLTTRPSFLLAIGKMADEEEPWITVLTPFDDMKMFTTCLTTGT</sequence>
<dbReference type="Proteomes" id="UP000237481">
    <property type="component" value="Unassembled WGS sequence"/>
</dbReference>
<comment type="caution">
    <text evidence="1">The sequence shown here is derived from an EMBL/GenBank/DDBJ whole genome shotgun (WGS) entry which is preliminary data.</text>
</comment>
<gene>
    <name evidence="1" type="ORF">TPAR_03381</name>
</gene>
<keyword evidence="2" id="KW-1185">Reference proteome</keyword>
<protein>
    <submittedName>
        <fullName evidence="1">HET domain protein</fullName>
    </submittedName>
</protein>
<dbReference type="AlphaFoldDB" id="A0A2S4L1W2"/>
<reference evidence="1 2" key="1">
    <citation type="submission" date="2018-01" db="EMBL/GenBank/DDBJ databases">
        <title>Harnessing the power of phylogenomics to disentangle the directionality and signatures of interkingdom host jumping in the parasitic fungal genus Tolypocladium.</title>
        <authorList>
            <person name="Quandt C.A."/>
            <person name="Patterson W."/>
            <person name="Spatafora J.W."/>
        </authorList>
    </citation>
    <scope>NUCLEOTIDE SEQUENCE [LARGE SCALE GENOMIC DNA]</scope>
    <source>
        <strain evidence="1 2">NRBC 100945</strain>
    </source>
</reference>
<dbReference type="STRING" id="94208.A0A2S4L1W2"/>
<dbReference type="EMBL" id="PKSG01000324">
    <property type="protein sequence ID" value="POR36425.1"/>
    <property type="molecule type" value="Genomic_DNA"/>
</dbReference>
<evidence type="ECO:0000313" key="2">
    <source>
        <dbReference type="Proteomes" id="UP000237481"/>
    </source>
</evidence>
<proteinExistence type="predicted"/>